<protein>
    <recommendedName>
        <fullName evidence="7">Thiol:disulfide interchange protein</fullName>
    </recommendedName>
</protein>
<dbReference type="InterPro" id="IPR023205">
    <property type="entry name" value="DsbA/DsbL"/>
</dbReference>
<evidence type="ECO:0000256" key="1">
    <source>
        <dbReference type="ARBA" id="ARBA00004418"/>
    </source>
</evidence>
<sequence>MTFRRLSLLGLLALLLPVAAAAQAPVAGSDYVVIEGGQRWTPEPGTVEVVEVFAYACGHCDRFQSMLAAWARTAGDDVRVHYLPAAYDPGNAYARAYFALEALGRVAELHPRLFDAIHREGSLPARGASVAEVATFLAGEGLDRSAVTAAMSAPATDEKMNAAREFAMRSGLQGTPTLIINGKYRVQGCSLGDSLRIAEGLIAMERAVPR</sequence>
<comment type="subcellular location">
    <subcellularLocation>
        <location evidence="1 7">Periplasm</location>
    </subcellularLocation>
</comment>
<keyword evidence="11" id="KW-1185">Reference proteome</keyword>
<keyword evidence="4 7" id="KW-0574">Periplasm</keyword>
<evidence type="ECO:0000256" key="2">
    <source>
        <dbReference type="ARBA" id="ARBA00005791"/>
    </source>
</evidence>
<dbReference type="RefSeq" id="WP_280602455.1">
    <property type="nucleotide sequence ID" value="NZ_JARXRN010000028.1"/>
</dbReference>
<feature type="chain" id="PRO_5046390434" description="Thiol:disulfide interchange protein" evidence="8">
    <location>
        <begin position="22"/>
        <end position="210"/>
    </location>
</feature>
<feature type="signal peptide" evidence="8">
    <location>
        <begin position="1"/>
        <end position="21"/>
    </location>
</feature>
<comment type="similarity">
    <text evidence="2">Belongs to the thioredoxin family. DsbA subfamily.</text>
</comment>
<dbReference type="InterPro" id="IPR036249">
    <property type="entry name" value="Thioredoxin-like_sf"/>
</dbReference>
<dbReference type="InterPro" id="IPR050824">
    <property type="entry name" value="Thiol_disulfide_DsbA"/>
</dbReference>
<dbReference type="PANTHER" id="PTHR35891:SF2">
    <property type="entry name" value="THIOL:DISULFIDE INTERCHANGE PROTEIN DSBA"/>
    <property type="match status" value="1"/>
</dbReference>
<keyword evidence="5 7" id="KW-1015">Disulfide bond</keyword>
<dbReference type="Pfam" id="PF01323">
    <property type="entry name" value="DSBA"/>
    <property type="match status" value="1"/>
</dbReference>
<dbReference type="PROSITE" id="PS51352">
    <property type="entry name" value="THIOREDOXIN_2"/>
    <property type="match status" value="1"/>
</dbReference>
<dbReference type="InterPro" id="IPR013766">
    <property type="entry name" value="Thioredoxin_domain"/>
</dbReference>
<name>A0ABT6JLC9_9GAMM</name>
<comment type="caution">
    <text evidence="10">The sequence shown here is derived from an EMBL/GenBank/DDBJ whole genome shotgun (WGS) entry which is preliminary data.</text>
</comment>
<accession>A0ABT6JLC9</accession>
<evidence type="ECO:0000256" key="5">
    <source>
        <dbReference type="ARBA" id="ARBA00023157"/>
    </source>
</evidence>
<proteinExistence type="inferred from homology"/>
<organism evidence="10 11">
    <name type="scientific">Luteimonas rhizosphaericola</name>
    <dbReference type="NCBI Taxonomy" id="3042024"/>
    <lineage>
        <taxon>Bacteria</taxon>
        <taxon>Pseudomonadati</taxon>
        <taxon>Pseudomonadota</taxon>
        <taxon>Gammaproteobacteria</taxon>
        <taxon>Lysobacterales</taxon>
        <taxon>Lysobacteraceae</taxon>
        <taxon>Luteimonas</taxon>
    </lineage>
</organism>
<evidence type="ECO:0000256" key="6">
    <source>
        <dbReference type="ARBA" id="ARBA00023284"/>
    </source>
</evidence>
<dbReference type="Gene3D" id="3.40.30.10">
    <property type="entry name" value="Glutaredoxin"/>
    <property type="match status" value="1"/>
</dbReference>
<keyword evidence="6" id="KW-0676">Redox-active center</keyword>
<dbReference type="EMBL" id="JARXRN010000028">
    <property type="protein sequence ID" value="MDH5831490.1"/>
    <property type="molecule type" value="Genomic_DNA"/>
</dbReference>
<evidence type="ECO:0000313" key="10">
    <source>
        <dbReference type="EMBL" id="MDH5831490.1"/>
    </source>
</evidence>
<gene>
    <name evidence="10" type="ORF">QFW80_13290</name>
</gene>
<evidence type="ECO:0000256" key="8">
    <source>
        <dbReference type="SAM" id="SignalP"/>
    </source>
</evidence>
<dbReference type="InterPro" id="IPR001853">
    <property type="entry name" value="DSBA-like_thioredoxin_dom"/>
</dbReference>
<evidence type="ECO:0000256" key="4">
    <source>
        <dbReference type="ARBA" id="ARBA00022764"/>
    </source>
</evidence>
<evidence type="ECO:0000256" key="3">
    <source>
        <dbReference type="ARBA" id="ARBA00022729"/>
    </source>
</evidence>
<reference evidence="10 11" key="1">
    <citation type="submission" date="2023-04" db="EMBL/GenBank/DDBJ databases">
        <title>Luteimonas sp. M1R5S18.</title>
        <authorList>
            <person name="Sun J.-Q."/>
        </authorList>
    </citation>
    <scope>NUCLEOTIDE SEQUENCE [LARGE SCALE GENOMIC DNA]</scope>
    <source>
        <strain evidence="10 11">M1R5S18</strain>
    </source>
</reference>
<dbReference type="CDD" id="cd03019">
    <property type="entry name" value="DsbA_DsbA"/>
    <property type="match status" value="1"/>
</dbReference>
<evidence type="ECO:0000313" key="11">
    <source>
        <dbReference type="Proteomes" id="UP001156831"/>
    </source>
</evidence>
<dbReference type="Proteomes" id="UP001156831">
    <property type="component" value="Unassembled WGS sequence"/>
</dbReference>
<dbReference type="PIRSF" id="PIRSF001488">
    <property type="entry name" value="Tdi_protein"/>
    <property type="match status" value="1"/>
</dbReference>
<dbReference type="SUPFAM" id="SSF52833">
    <property type="entry name" value="Thioredoxin-like"/>
    <property type="match status" value="1"/>
</dbReference>
<dbReference type="PANTHER" id="PTHR35891">
    <property type="entry name" value="THIOL:DISULFIDE INTERCHANGE PROTEIN DSBA"/>
    <property type="match status" value="1"/>
</dbReference>
<feature type="domain" description="Thioredoxin" evidence="9">
    <location>
        <begin position="12"/>
        <end position="152"/>
    </location>
</feature>
<evidence type="ECO:0000256" key="7">
    <source>
        <dbReference type="PIRNR" id="PIRNR001488"/>
    </source>
</evidence>
<evidence type="ECO:0000259" key="9">
    <source>
        <dbReference type="PROSITE" id="PS51352"/>
    </source>
</evidence>
<keyword evidence="3 8" id="KW-0732">Signal</keyword>